<accession>A0A1X2G4F2</accession>
<reference evidence="2 3" key="1">
    <citation type="submission" date="2016-07" db="EMBL/GenBank/DDBJ databases">
        <title>Pervasive Adenine N6-methylation of Active Genes in Fungi.</title>
        <authorList>
            <consortium name="DOE Joint Genome Institute"/>
            <person name="Mondo S.J."/>
            <person name="Dannebaum R.O."/>
            <person name="Kuo R.C."/>
            <person name="Labutti K."/>
            <person name="Haridas S."/>
            <person name="Kuo A."/>
            <person name="Salamov A."/>
            <person name="Ahrendt S.R."/>
            <person name="Lipzen A."/>
            <person name="Sullivan W."/>
            <person name="Andreopoulos W.B."/>
            <person name="Clum A."/>
            <person name="Lindquist E."/>
            <person name="Daum C."/>
            <person name="Ramamoorthy G.K."/>
            <person name="Gryganskyi A."/>
            <person name="Culley D."/>
            <person name="Magnuson J.K."/>
            <person name="James T.Y."/>
            <person name="O'Malley M.A."/>
            <person name="Stajich J.E."/>
            <person name="Spatafora J.W."/>
            <person name="Visel A."/>
            <person name="Grigoriev I.V."/>
        </authorList>
    </citation>
    <scope>NUCLEOTIDE SEQUENCE [LARGE SCALE GENOMIC DNA]</scope>
    <source>
        <strain evidence="2 3">NRRL 3301</strain>
    </source>
</reference>
<dbReference type="InterPro" id="IPR024368">
    <property type="entry name" value="Ecl1/2/3"/>
</dbReference>
<gene>
    <name evidence="2" type="ORF">DM01DRAFT_1178275</name>
</gene>
<keyword evidence="3" id="KW-1185">Reference proteome</keyword>
<dbReference type="AlphaFoldDB" id="A0A1X2G4F2"/>
<evidence type="ECO:0000313" key="2">
    <source>
        <dbReference type="EMBL" id="ORX44751.1"/>
    </source>
</evidence>
<sequence length="136" mass="15661">MDLSWCIMCDQRIDEPLEGSLYCSEQCQARDLQHCQLDAPSTSPRDSLDQSRVYKQDQQDDAWAQDSSTNKLLQRLKTVRTKQQRQAKQQTSAYPWDLLYSRPRNKRPILVKRCQPMVASSLTTATAFFAPKSSMA</sequence>
<feature type="region of interest" description="Disordered" evidence="1">
    <location>
        <begin position="38"/>
        <end position="67"/>
    </location>
</feature>
<dbReference type="Proteomes" id="UP000242146">
    <property type="component" value="Unassembled WGS sequence"/>
</dbReference>
<feature type="compositionally biased region" description="Basic and acidic residues" evidence="1">
    <location>
        <begin position="46"/>
        <end position="58"/>
    </location>
</feature>
<evidence type="ECO:0000313" key="3">
    <source>
        <dbReference type="Proteomes" id="UP000242146"/>
    </source>
</evidence>
<evidence type="ECO:0000256" key="1">
    <source>
        <dbReference type="SAM" id="MobiDB-lite"/>
    </source>
</evidence>
<proteinExistence type="predicted"/>
<organism evidence="2 3">
    <name type="scientific">Hesseltinella vesiculosa</name>
    <dbReference type="NCBI Taxonomy" id="101127"/>
    <lineage>
        <taxon>Eukaryota</taxon>
        <taxon>Fungi</taxon>
        <taxon>Fungi incertae sedis</taxon>
        <taxon>Mucoromycota</taxon>
        <taxon>Mucoromycotina</taxon>
        <taxon>Mucoromycetes</taxon>
        <taxon>Mucorales</taxon>
        <taxon>Cunninghamellaceae</taxon>
        <taxon>Hesseltinella</taxon>
    </lineage>
</organism>
<comment type="caution">
    <text evidence="2">The sequence shown here is derived from an EMBL/GenBank/DDBJ whole genome shotgun (WGS) entry which is preliminary data.</text>
</comment>
<dbReference type="EMBL" id="MCGT01000046">
    <property type="protein sequence ID" value="ORX44751.1"/>
    <property type="molecule type" value="Genomic_DNA"/>
</dbReference>
<name>A0A1X2G4F2_9FUNG</name>
<dbReference type="Pfam" id="PF12855">
    <property type="entry name" value="Ecl1"/>
    <property type="match status" value="1"/>
</dbReference>
<protein>
    <submittedName>
        <fullName evidence="2">Uncharacterized protein</fullName>
    </submittedName>
</protein>
<dbReference type="OrthoDB" id="3599883at2759"/>